<evidence type="ECO:0000313" key="4">
    <source>
        <dbReference type="Proteomes" id="UP000037109"/>
    </source>
</evidence>
<dbReference type="AlphaFoldDB" id="A0A0M0GL36"/>
<dbReference type="GO" id="GO:0015666">
    <property type="term" value="F:restriction endodeoxyribonuclease activity"/>
    <property type="evidence" value="ECO:0007669"/>
    <property type="project" value="TreeGrafter"/>
</dbReference>
<protein>
    <recommendedName>
        <fullName evidence="2">Restriction endonuclease type IV Mrr domain-containing protein</fullName>
    </recommendedName>
</protein>
<organism evidence="3 4">
    <name type="scientific">Sporosarcina globispora</name>
    <name type="common">Bacillus globisporus</name>
    <dbReference type="NCBI Taxonomy" id="1459"/>
    <lineage>
        <taxon>Bacteria</taxon>
        <taxon>Bacillati</taxon>
        <taxon>Bacillota</taxon>
        <taxon>Bacilli</taxon>
        <taxon>Bacillales</taxon>
        <taxon>Caryophanaceae</taxon>
        <taxon>Sporosarcina</taxon>
    </lineage>
</organism>
<dbReference type="InterPro" id="IPR052906">
    <property type="entry name" value="Type_IV_Methyl-Rstrct_Enzyme"/>
</dbReference>
<reference evidence="4" key="1">
    <citation type="submission" date="2015-07" db="EMBL/GenBank/DDBJ databases">
        <title>Fjat-10036 dsm4.</title>
        <authorList>
            <person name="Liu B."/>
            <person name="Wang J."/>
            <person name="Zhu Y."/>
            <person name="Liu G."/>
            <person name="Chen Q."/>
            <person name="Chen Z."/>
            <person name="Lan J."/>
            <person name="Che J."/>
            <person name="Ge C."/>
            <person name="Shi H."/>
            <person name="Pan Z."/>
            <person name="Liu X."/>
        </authorList>
    </citation>
    <scope>NUCLEOTIDE SEQUENCE [LARGE SCALE GENOMIC DNA]</scope>
    <source>
        <strain evidence="4">DSM 4</strain>
    </source>
</reference>
<dbReference type="Pfam" id="PF04471">
    <property type="entry name" value="Mrr_cat"/>
    <property type="match status" value="1"/>
</dbReference>
<dbReference type="Gene3D" id="3.40.1350.10">
    <property type="match status" value="1"/>
</dbReference>
<name>A0A0M0GL36_SPOGL</name>
<keyword evidence="4" id="KW-1185">Reference proteome</keyword>
<dbReference type="PATRIC" id="fig|1459.3.peg.6024"/>
<evidence type="ECO:0000259" key="2">
    <source>
        <dbReference type="Pfam" id="PF04471"/>
    </source>
</evidence>
<feature type="transmembrane region" description="Helical" evidence="1">
    <location>
        <begin position="34"/>
        <end position="53"/>
    </location>
</feature>
<evidence type="ECO:0000313" key="3">
    <source>
        <dbReference type="EMBL" id="KON90146.1"/>
    </source>
</evidence>
<dbReference type="InterPro" id="IPR007560">
    <property type="entry name" value="Restrct_endonuc_IV_Mrr"/>
</dbReference>
<feature type="domain" description="Restriction endonuclease type IV Mrr" evidence="2">
    <location>
        <begin position="69"/>
        <end position="177"/>
    </location>
</feature>
<keyword evidence="1" id="KW-0812">Transmembrane</keyword>
<dbReference type="InterPro" id="IPR011856">
    <property type="entry name" value="tRNA_endonuc-like_dom_sf"/>
</dbReference>
<gene>
    <name evidence="3" type="ORF">AF332_27325</name>
</gene>
<dbReference type="PANTHER" id="PTHR30015">
    <property type="entry name" value="MRR RESTRICTION SYSTEM PROTEIN"/>
    <property type="match status" value="1"/>
</dbReference>
<keyword evidence="1" id="KW-1133">Transmembrane helix</keyword>
<dbReference type="GO" id="GO:0003677">
    <property type="term" value="F:DNA binding"/>
    <property type="evidence" value="ECO:0007669"/>
    <property type="project" value="InterPro"/>
</dbReference>
<dbReference type="EMBL" id="LGUF01000007">
    <property type="protein sequence ID" value="KON90146.1"/>
    <property type="molecule type" value="Genomic_DNA"/>
</dbReference>
<dbReference type="InterPro" id="IPR011335">
    <property type="entry name" value="Restrct_endonuc-II-like"/>
</dbReference>
<dbReference type="SUPFAM" id="SSF52980">
    <property type="entry name" value="Restriction endonuclease-like"/>
    <property type="match status" value="1"/>
</dbReference>
<accession>A0A0M0GL36</accession>
<proteinExistence type="predicted"/>
<keyword evidence="1" id="KW-0472">Membrane</keyword>
<evidence type="ECO:0000256" key="1">
    <source>
        <dbReference type="SAM" id="Phobius"/>
    </source>
</evidence>
<dbReference type="GO" id="GO:0009307">
    <property type="term" value="P:DNA restriction-modification system"/>
    <property type="evidence" value="ECO:0007669"/>
    <property type="project" value="InterPro"/>
</dbReference>
<dbReference type="Proteomes" id="UP000037109">
    <property type="component" value="Unassembled WGS sequence"/>
</dbReference>
<feature type="transmembrane region" description="Helical" evidence="1">
    <location>
        <begin position="9"/>
        <end position="28"/>
    </location>
</feature>
<dbReference type="PANTHER" id="PTHR30015:SF6">
    <property type="entry name" value="SLL1429 PROTEIN"/>
    <property type="match status" value="1"/>
</dbReference>
<sequence>MCFSLNDRLHLLLWIVIILVPIFVFINTNNWENAFLTFLGGVIFYLVYGLFWFRRDQTRQEDSEIWAISKLADEQLEEFTISLLSKVGYTVTKPNDENPDISFLLTSPTGNQVIVKVKSHKREVGIRLVQKTLKQMDFHNAAECWVITNERFTLQAIEFAEANNMRLYDREQFIKWILKAKKGKKIVF</sequence>
<comment type="caution">
    <text evidence="3">The sequence shown here is derived from an EMBL/GenBank/DDBJ whole genome shotgun (WGS) entry which is preliminary data.</text>
</comment>